<evidence type="ECO:0000313" key="1">
    <source>
        <dbReference type="EMBL" id="OIR24052.1"/>
    </source>
</evidence>
<evidence type="ECO:0000313" key="2">
    <source>
        <dbReference type="Proteomes" id="UP000182798"/>
    </source>
</evidence>
<accession>A0A1J5TV58</accession>
<gene>
    <name evidence="1" type="ORF">BGC33_09175</name>
</gene>
<protein>
    <submittedName>
        <fullName evidence="1">Uncharacterized protein</fullName>
    </submittedName>
</protein>
<name>A0A1J5TV58_9GAMM</name>
<reference evidence="2" key="1">
    <citation type="submission" date="2016-09" db="EMBL/GenBank/DDBJ databases">
        <title>Genome Sequence of Bathymodiolus thermophilus sulfur-oxidizing gill endosymbiont.</title>
        <authorList>
            <person name="Ponnudurai R."/>
            <person name="Kleiner M."/>
            <person name="Sayavedra L."/>
            <person name="Thuermer A."/>
            <person name="Felbeck H."/>
            <person name="Schlueter R."/>
            <person name="Schweder T."/>
            <person name="Markert S."/>
        </authorList>
    </citation>
    <scope>NUCLEOTIDE SEQUENCE [LARGE SCALE GENOMIC DNA]</scope>
    <source>
        <strain evidence="2">BAT/CrabSpa'14</strain>
    </source>
</reference>
<sequence length="60" mass="6882">MPIQAKPSKKNPKLKATTLWRLKLSKIVKIMTNNADHSSTVINKAFFSENSRIPKRKFKA</sequence>
<proteinExistence type="predicted"/>
<dbReference type="EMBL" id="MIQH01000884">
    <property type="protein sequence ID" value="OIR24052.1"/>
    <property type="molecule type" value="Genomic_DNA"/>
</dbReference>
<dbReference type="Proteomes" id="UP000182798">
    <property type="component" value="Unassembled WGS sequence"/>
</dbReference>
<organism evidence="1 2">
    <name type="scientific">Bathymodiolus thermophilus thioautotrophic gill symbiont</name>
    <dbReference type="NCBI Taxonomy" id="2360"/>
    <lineage>
        <taxon>Bacteria</taxon>
        <taxon>Pseudomonadati</taxon>
        <taxon>Pseudomonadota</taxon>
        <taxon>Gammaproteobacteria</taxon>
        <taxon>sulfur-oxidizing symbionts</taxon>
    </lineage>
</organism>
<comment type="caution">
    <text evidence="1">The sequence shown here is derived from an EMBL/GenBank/DDBJ whole genome shotgun (WGS) entry which is preliminary data.</text>
</comment>
<dbReference type="AlphaFoldDB" id="A0A1J5TV58"/>